<dbReference type="Proteomes" id="UP000178417">
    <property type="component" value="Unassembled WGS sequence"/>
</dbReference>
<name>A0A1F4SKT3_UNCSA</name>
<sequence>MDIPIKSLAIGGRIPRIYNVVSLVPLLEREFHYTGKGRPKSLKIKESYIPIPSYISKRAVAKDLRSVGIVKMGTLENDARRLFFPLSLFLGLSTKTLLEKLKGHEAFKLRADESPLDIRSLIVGRLFGLDRSVLKDPKNADITLGAFNLEDGDSPIFKSRYCIGRNGEEIHNQAVKTLDTLSDMQLSWLVLVNKTRESNEDKIIKTVLREMVTNFNREKAVFDDMCERIRRGISFPLVLDGLDFTGRNLVGLNLDHTSLRGTVGLDYKRSIITIKSV</sequence>
<reference evidence="1 2" key="1">
    <citation type="journal article" date="2016" name="Nat. Commun.">
        <title>Thousands of microbial genomes shed light on interconnected biogeochemical processes in an aquifer system.</title>
        <authorList>
            <person name="Anantharaman K."/>
            <person name="Brown C.T."/>
            <person name="Hug L.A."/>
            <person name="Sharon I."/>
            <person name="Castelle C.J."/>
            <person name="Probst A.J."/>
            <person name="Thomas B.C."/>
            <person name="Singh A."/>
            <person name="Wilkins M.J."/>
            <person name="Karaoz U."/>
            <person name="Brodie E.L."/>
            <person name="Williams K.H."/>
            <person name="Hubbard S.S."/>
            <person name="Banfield J.F."/>
        </authorList>
    </citation>
    <scope>NUCLEOTIDE SEQUENCE [LARGE SCALE GENOMIC DNA]</scope>
</reference>
<dbReference type="EMBL" id="MEUB01000052">
    <property type="protein sequence ID" value="OGC20987.1"/>
    <property type="molecule type" value="Genomic_DNA"/>
</dbReference>
<protein>
    <submittedName>
        <fullName evidence="1">Uncharacterized protein</fullName>
    </submittedName>
</protein>
<evidence type="ECO:0000313" key="2">
    <source>
        <dbReference type="Proteomes" id="UP000178417"/>
    </source>
</evidence>
<evidence type="ECO:0000313" key="1">
    <source>
        <dbReference type="EMBL" id="OGC20987.1"/>
    </source>
</evidence>
<organism evidence="1 2">
    <name type="scientific">candidate division WOR-1 bacterium RIFOXYB2_FULL_37_13</name>
    <dbReference type="NCBI Taxonomy" id="1802579"/>
    <lineage>
        <taxon>Bacteria</taxon>
        <taxon>Bacillati</taxon>
        <taxon>Saganbacteria</taxon>
    </lineage>
</organism>
<accession>A0A1F4SKT3</accession>
<dbReference type="AlphaFoldDB" id="A0A1F4SKT3"/>
<dbReference type="STRING" id="1802579.A2310_05350"/>
<gene>
    <name evidence="1" type="ORF">A2310_05350</name>
</gene>
<proteinExistence type="predicted"/>
<comment type="caution">
    <text evidence="1">The sequence shown here is derived from an EMBL/GenBank/DDBJ whole genome shotgun (WGS) entry which is preliminary data.</text>
</comment>